<dbReference type="PANTHER" id="PTHR15414">
    <property type="entry name" value="OS-9-RELATED"/>
    <property type="match status" value="1"/>
</dbReference>
<evidence type="ECO:0000259" key="9">
    <source>
        <dbReference type="PROSITE" id="PS51914"/>
    </source>
</evidence>
<evidence type="ECO:0000256" key="8">
    <source>
        <dbReference type="SAM" id="MobiDB-lite"/>
    </source>
</evidence>
<comment type="subcellular location">
    <subcellularLocation>
        <location evidence="1">Endoplasmic reticulum membrane</location>
        <topology evidence="1">Peripheral membrane protein</topology>
        <orientation evidence="1">Lumenal side</orientation>
    </subcellularLocation>
</comment>
<dbReference type="GO" id="GO:0030968">
    <property type="term" value="P:endoplasmic reticulum unfolded protein response"/>
    <property type="evidence" value="ECO:0007669"/>
    <property type="project" value="InterPro"/>
</dbReference>
<evidence type="ECO:0000256" key="4">
    <source>
        <dbReference type="ARBA" id="ARBA00022729"/>
    </source>
</evidence>
<gene>
    <name evidence="10" type="ORF">POCULU_LOCUS4931</name>
</gene>
<protein>
    <recommendedName>
        <fullName evidence="3">Protein OS-9 homolog</fullName>
    </recommendedName>
</protein>
<dbReference type="Pfam" id="PF07915">
    <property type="entry name" value="PRKCSH"/>
    <property type="match status" value="1"/>
</dbReference>
<dbReference type="GO" id="GO:0005789">
    <property type="term" value="C:endoplasmic reticulum membrane"/>
    <property type="evidence" value="ECO:0007669"/>
    <property type="project" value="UniProtKB-SubCell"/>
</dbReference>
<evidence type="ECO:0000256" key="2">
    <source>
        <dbReference type="ARBA" id="ARBA00009918"/>
    </source>
</evidence>
<dbReference type="SUPFAM" id="SSF50911">
    <property type="entry name" value="Mannose 6-phosphate receptor domain"/>
    <property type="match status" value="1"/>
</dbReference>
<organism evidence="10 11">
    <name type="scientific">Paraglomus occultum</name>
    <dbReference type="NCBI Taxonomy" id="144539"/>
    <lineage>
        <taxon>Eukaryota</taxon>
        <taxon>Fungi</taxon>
        <taxon>Fungi incertae sedis</taxon>
        <taxon>Mucoromycota</taxon>
        <taxon>Glomeromycotina</taxon>
        <taxon>Glomeromycetes</taxon>
        <taxon>Paraglomerales</taxon>
        <taxon>Paraglomeraceae</taxon>
        <taxon>Paraglomus</taxon>
    </lineage>
</organism>
<dbReference type="InterPro" id="IPR045149">
    <property type="entry name" value="OS-9-like"/>
</dbReference>
<keyword evidence="6" id="KW-0256">Endoplasmic reticulum</keyword>
<dbReference type="GO" id="GO:0030246">
    <property type="term" value="F:carbohydrate binding"/>
    <property type="evidence" value="ECO:0007669"/>
    <property type="project" value="UniProtKB-KW"/>
</dbReference>
<dbReference type="OrthoDB" id="448954at2759"/>
<dbReference type="AlphaFoldDB" id="A0A9N9AYC2"/>
<accession>A0A9N9AYC2</accession>
<evidence type="ECO:0000256" key="5">
    <source>
        <dbReference type="ARBA" id="ARBA00022734"/>
    </source>
</evidence>
<reference evidence="10" key="1">
    <citation type="submission" date="2021-06" db="EMBL/GenBank/DDBJ databases">
        <authorList>
            <person name="Kallberg Y."/>
            <person name="Tangrot J."/>
            <person name="Rosling A."/>
        </authorList>
    </citation>
    <scope>NUCLEOTIDE SEQUENCE</scope>
    <source>
        <strain evidence="10">IA702</strain>
    </source>
</reference>
<keyword evidence="11" id="KW-1185">Reference proteome</keyword>
<comment type="similarity">
    <text evidence="2">Belongs to the OS-9 family.</text>
</comment>
<feature type="domain" description="MRH" evidence="9">
    <location>
        <begin position="161"/>
        <end position="292"/>
    </location>
</feature>
<evidence type="ECO:0000313" key="10">
    <source>
        <dbReference type="EMBL" id="CAG8549200.1"/>
    </source>
</evidence>
<dbReference type="InterPro" id="IPR012913">
    <property type="entry name" value="OS9-like_dom"/>
</dbReference>
<sequence>MSQADRRMTGLLQHAYGILLSLFVVFNFLCSNSRALASSLSWINEDPLGHPQYELLLLKELMANSTTTELIAGTERKSEDSKSGEVVSMVSANSQISISRDESPSQESDYITMRTAKGQLYLCHIPSVSSNTELDNNINEEDEDEIDILKRGLALLEPMKDDCLSRPRDWFTYEYCHLRYARQYHKIQGNLKEEIYILGKYDSSGTALPSSDDHVEENSQSIQGASLERIRGGRKIVQKLSGGTTCDKTKKPRQIKIEFLCEPNTMDSIAYYEEESICSYHMIIHTPRLCDDPAFHDKAKSVVHPINCNPIVSDANYEKMSKERSLDGPSEETAGTASKDKSAIVADGLSDSVKEEVVSKGNIQFKTLADLLRKIEVVKREEQQDEETFYKLVLTNEEMTVIQSMTEDDQKHHSKADLTHQARLSKDYEVVYETSDEKNNGDNDK</sequence>
<dbReference type="GO" id="GO:0030970">
    <property type="term" value="P:retrograde protein transport, ER to cytosol"/>
    <property type="evidence" value="ECO:0007669"/>
    <property type="project" value="TreeGrafter"/>
</dbReference>
<keyword evidence="7" id="KW-1015">Disulfide bond</keyword>
<dbReference type="PANTHER" id="PTHR15414:SF0">
    <property type="entry name" value="ENDOPLASMIC RETICULUM LECTIN 1"/>
    <property type="match status" value="1"/>
</dbReference>
<evidence type="ECO:0000313" key="11">
    <source>
        <dbReference type="Proteomes" id="UP000789572"/>
    </source>
</evidence>
<feature type="region of interest" description="Disordered" evidence="8">
    <location>
        <begin position="319"/>
        <end position="339"/>
    </location>
</feature>
<evidence type="ECO:0000256" key="3">
    <source>
        <dbReference type="ARBA" id="ARBA00018727"/>
    </source>
</evidence>
<dbReference type="EMBL" id="CAJVPJ010000688">
    <property type="protein sequence ID" value="CAG8549200.1"/>
    <property type="molecule type" value="Genomic_DNA"/>
</dbReference>
<dbReference type="Gene3D" id="2.70.130.10">
    <property type="entry name" value="Mannose-6-phosphate receptor binding domain"/>
    <property type="match status" value="1"/>
</dbReference>
<dbReference type="InterPro" id="IPR044865">
    <property type="entry name" value="MRH_dom"/>
</dbReference>
<keyword evidence="4" id="KW-0732">Signal</keyword>
<dbReference type="Proteomes" id="UP000789572">
    <property type="component" value="Unassembled WGS sequence"/>
</dbReference>
<proteinExistence type="inferred from homology"/>
<name>A0A9N9AYC2_9GLOM</name>
<evidence type="ECO:0000256" key="1">
    <source>
        <dbReference type="ARBA" id="ARBA00004367"/>
    </source>
</evidence>
<keyword evidence="5" id="KW-0430">Lectin</keyword>
<dbReference type="PROSITE" id="PS51914">
    <property type="entry name" value="MRH"/>
    <property type="match status" value="1"/>
</dbReference>
<evidence type="ECO:0000256" key="7">
    <source>
        <dbReference type="ARBA" id="ARBA00023157"/>
    </source>
</evidence>
<dbReference type="GO" id="GO:0005788">
    <property type="term" value="C:endoplasmic reticulum lumen"/>
    <property type="evidence" value="ECO:0007669"/>
    <property type="project" value="TreeGrafter"/>
</dbReference>
<comment type="caution">
    <text evidence="10">The sequence shown here is derived from an EMBL/GenBank/DDBJ whole genome shotgun (WGS) entry which is preliminary data.</text>
</comment>
<dbReference type="InterPro" id="IPR009011">
    <property type="entry name" value="Man6P_isomerase_rcpt-bd_dom_sf"/>
</dbReference>
<evidence type="ECO:0000256" key="6">
    <source>
        <dbReference type="ARBA" id="ARBA00022824"/>
    </source>
</evidence>